<keyword evidence="1" id="KW-1133">Transmembrane helix</keyword>
<proteinExistence type="predicted"/>
<dbReference type="EMBL" id="BLLK01000058">
    <property type="protein sequence ID" value="GFH57500.1"/>
    <property type="molecule type" value="Genomic_DNA"/>
</dbReference>
<evidence type="ECO:0008006" key="4">
    <source>
        <dbReference type="Google" id="ProtNLM"/>
    </source>
</evidence>
<dbReference type="InterPro" id="IPR046341">
    <property type="entry name" value="SET_dom_sf"/>
</dbReference>
<dbReference type="InterPro" id="IPR050600">
    <property type="entry name" value="SETD3_SETD6_MTase"/>
</dbReference>
<dbReference type="PANTHER" id="PTHR13271">
    <property type="entry name" value="UNCHARACTERIZED PUTATIVE METHYLTRANSFERASE"/>
    <property type="match status" value="1"/>
</dbReference>
<keyword evidence="3" id="KW-1185">Reference proteome</keyword>
<dbReference type="CDD" id="cd10527">
    <property type="entry name" value="SET_LSMT"/>
    <property type="match status" value="1"/>
</dbReference>
<dbReference type="PANTHER" id="PTHR13271:SF151">
    <property type="entry name" value="SET DOMAIN-CONTAINING PROTEIN 4"/>
    <property type="match status" value="1"/>
</dbReference>
<evidence type="ECO:0000256" key="1">
    <source>
        <dbReference type="SAM" id="Phobius"/>
    </source>
</evidence>
<comment type="caution">
    <text evidence="2">The sequence shown here is derived from an EMBL/GenBank/DDBJ whole genome shotgun (WGS) entry which is preliminary data.</text>
</comment>
<dbReference type="Gene3D" id="3.90.1410.10">
    <property type="entry name" value="set domain protein methyltransferase, domain 1"/>
    <property type="match status" value="1"/>
</dbReference>
<dbReference type="AlphaFoldDB" id="A0AAD3HBI4"/>
<accession>A0AAD3HBI4</accession>
<gene>
    <name evidence="2" type="ORF">CTEN210_13976</name>
</gene>
<evidence type="ECO:0000313" key="2">
    <source>
        <dbReference type="EMBL" id="GFH57500.1"/>
    </source>
</evidence>
<sequence>MDRRGLSKIFWLSLYFILKTNVFTFAFIAPSKSIRQQGNIYSTEKYKDSILQSRTEQDRHIEEWYRKQGILGTSQIKLCTTDKSVGGRGLFYNSKESAQQGDVIAYIPYSKVINIFNLEKQFPDLKEIHQGDLSWQAKLTIYALRSMEEDNEKTNFQPWIKSWYGGGPCGPKPFHKYTHEEIQELMELTNASEDIVEETIDARYETYQKDWKRVQEYYSKENEQKFADMYSIILSRTAALGPMWNNTRGVIPLHDMCNMQPTCQDPNIELFSFGDVRRMIGFVHTQNMIQVLARTERKKDNQAPLVLEIDERDILLVASKNLKDGDELWLSYKNCDENMEIRQRLWLLLQYGFPLHS</sequence>
<protein>
    <recommendedName>
        <fullName evidence="4">SET domain-containing protein</fullName>
    </recommendedName>
</protein>
<dbReference type="SUPFAM" id="SSF82199">
    <property type="entry name" value="SET domain"/>
    <property type="match status" value="1"/>
</dbReference>
<evidence type="ECO:0000313" key="3">
    <source>
        <dbReference type="Proteomes" id="UP001054902"/>
    </source>
</evidence>
<keyword evidence="1" id="KW-0812">Transmembrane</keyword>
<feature type="transmembrane region" description="Helical" evidence="1">
    <location>
        <begin position="9"/>
        <end position="29"/>
    </location>
</feature>
<keyword evidence="1" id="KW-0472">Membrane</keyword>
<name>A0AAD3HBI4_9STRA</name>
<organism evidence="2 3">
    <name type="scientific">Chaetoceros tenuissimus</name>
    <dbReference type="NCBI Taxonomy" id="426638"/>
    <lineage>
        <taxon>Eukaryota</taxon>
        <taxon>Sar</taxon>
        <taxon>Stramenopiles</taxon>
        <taxon>Ochrophyta</taxon>
        <taxon>Bacillariophyta</taxon>
        <taxon>Coscinodiscophyceae</taxon>
        <taxon>Chaetocerotophycidae</taxon>
        <taxon>Chaetocerotales</taxon>
        <taxon>Chaetocerotaceae</taxon>
        <taxon>Chaetoceros</taxon>
    </lineage>
</organism>
<reference evidence="2 3" key="1">
    <citation type="journal article" date="2021" name="Sci. Rep.">
        <title>The genome of the diatom Chaetoceros tenuissimus carries an ancient integrated fragment of an extant virus.</title>
        <authorList>
            <person name="Hongo Y."/>
            <person name="Kimura K."/>
            <person name="Takaki Y."/>
            <person name="Yoshida Y."/>
            <person name="Baba S."/>
            <person name="Kobayashi G."/>
            <person name="Nagasaki K."/>
            <person name="Hano T."/>
            <person name="Tomaru Y."/>
        </authorList>
    </citation>
    <scope>NUCLEOTIDE SEQUENCE [LARGE SCALE GENOMIC DNA]</scope>
    <source>
        <strain evidence="2 3">NIES-3715</strain>
    </source>
</reference>
<dbReference type="GO" id="GO:0016279">
    <property type="term" value="F:protein-lysine N-methyltransferase activity"/>
    <property type="evidence" value="ECO:0007669"/>
    <property type="project" value="TreeGrafter"/>
</dbReference>
<dbReference type="Proteomes" id="UP001054902">
    <property type="component" value="Unassembled WGS sequence"/>
</dbReference>